<accession>A0A9D5DBV2</accession>
<dbReference type="FunFam" id="3.30.200.20:FF:000178">
    <property type="entry name" value="serine/threonine-protein kinase PBS1-like"/>
    <property type="match status" value="1"/>
</dbReference>
<keyword evidence="3" id="KW-0808">Transferase</keyword>
<feature type="binding site" evidence="12">
    <location>
        <position position="426"/>
    </location>
    <ligand>
        <name>ATP</name>
        <dbReference type="ChEBI" id="CHEBI:30616"/>
    </ligand>
</feature>
<gene>
    <name evidence="17" type="ORF">J5N97_007477</name>
</gene>
<proteinExistence type="predicted"/>
<keyword evidence="6 12" id="KW-0547">Nucleotide-binding</keyword>
<name>A0A9D5DBV2_9LILI</name>
<evidence type="ECO:0000256" key="2">
    <source>
        <dbReference type="ARBA" id="ARBA00022527"/>
    </source>
</evidence>
<keyword evidence="10 14" id="KW-0472">Membrane</keyword>
<keyword evidence="4 14" id="KW-0812">Transmembrane</keyword>
<dbReference type="Gene3D" id="3.30.200.20">
    <property type="entry name" value="Phosphorylase Kinase, domain 1"/>
    <property type="match status" value="1"/>
</dbReference>
<dbReference type="PROSITE" id="PS00108">
    <property type="entry name" value="PROTEIN_KINASE_ST"/>
    <property type="match status" value="1"/>
</dbReference>
<dbReference type="AlphaFoldDB" id="A0A9D5DBV2"/>
<comment type="caution">
    <text evidence="17">The sequence shown here is derived from an EMBL/GenBank/DDBJ whole genome shotgun (WGS) entry which is preliminary data.</text>
</comment>
<dbReference type="GO" id="GO:0016020">
    <property type="term" value="C:membrane"/>
    <property type="evidence" value="ECO:0007669"/>
    <property type="project" value="UniProtKB-SubCell"/>
</dbReference>
<feature type="region of interest" description="Disordered" evidence="13">
    <location>
        <begin position="681"/>
        <end position="714"/>
    </location>
</feature>
<dbReference type="GO" id="GO:0005524">
    <property type="term" value="F:ATP binding"/>
    <property type="evidence" value="ECO:0007669"/>
    <property type="project" value="UniProtKB-UniRule"/>
</dbReference>
<evidence type="ECO:0000256" key="1">
    <source>
        <dbReference type="ARBA" id="ARBA00004479"/>
    </source>
</evidence>
<evidence type="ECO:0000256" key="13">
    <source>
        <dbReference type="SAM" id="MobiDB-lite"/>
    </source>
</evidence>
<evidence type="ECO:0000256" key="4">
    <source>
        <dbReference type="ARBA" id="ARBA00022692"/>
    </source>
</evidence>
<keyword evidence="5 15" id="KW-0732">Signal</keyword>
<dbReference type="FunFam" id="1.10.510.10:FF:000590">
    <property type="entry name" value="PR5-like receptor kinase"/>
    <property type="match status" value="1"/>
</dbReference>
<evidence type="ECO:0000256" key="9">
    <source>
        <dbReference type="ARBA" id="ARBA00022989"/>
    </source>
</evidence>
<feature type="signal peptide" evidence="15">
    <location>
        <begin position="1"/>
        <end position="24"/>
    </location>
</feature>
<dbReference type="Gene3D" id="1.10.510.10">
    <property type="entry name" value="Transferase(Phosphotransferase) domain 1"/>
    <property type="match status" value="1"/>
</dbReference>
<dbReference type="PROSITE" id="PS50011">
    <property type="entry name" value="PROTEIN_KINASE_DOM"/>
    <property type="match status" value="1"/>
</dbReference>
<evidence type="ECO:0000313" key="18">
    <source>
        <dbReference type="Proteomes" id="UP001085076"/>
    </source>
</evidence>
<dbReference type="InterPro" id="IPR045874">
    <property type="entry name" value="LRK10/LRL21-25-like"/>
</dbReference>
<evidence type="ECO:0000313" key="17">
    <source>
        <dbReference type="EMBL" id="KAJ0989121.1"/>
    </source>
</evidence>
<dbReference type="Pfam" id="PF00069">
    <property type="entry name" value="Pkinase"/>
    <property type="match status" value="1"/>
</dbReference>
<dbReference type="SUPFAM" id="SSF56112">
    <property type="entry name" value="Protein kinase-like (PK-like)"/>
    <property type="match status" value="1"/>
</dbReference>
<sequence length="714" mass="80850">MACDAAAAAALLLLFLFSSSSVSANPDQCAPSCGNVTIKFPFRLRGDPSYCGYKNFWELFRKKKEDHYELTCDSSNHTILNLPQQQYLVKDISYQGHRLKMNVIEANMTNGSCPLTSPSLTNTEYIRGSDDPDQPYDVGLWAAFVNCTKEVKNNSRYRPLPRLSRDNNFIYIINDSNSVDLMSPCRALFDKNCWSFWTSRCSNQWISQVSVLTVCNVVSSCRFLAMRPMLDDVVFDDLLNYSSTDICDLLAQGFNLNANFNDNTPRIRVISYCLSSSFRLTHAEITNGSFINRVQSIIYGVEPKFIYCIKNLEYQVRNFQLLLRNTIFVVMMIQFLKAFIVLTVLGRFVFVPLTIYAFLSCKFYQMISSVDNVEKFLRNQQTLVPTRYSYTDIIAMTGHFKEKLGEGGFGSVFKGRLPWNHLLAIKMLRNSKGNTGEEFINEVSTIGRIHHVNVVKLIGFCSEGPQRALVYEYMPNGSLDKYIFSPNNGSSHKFSADKLIDIALGVARGIDYLHKGCDMQILHFDIKPHNILLDHNFNPKVSDFGLAKLYPRDYNIVSVSAARGTIGYIAPEMISRSFGVVSHKSDVYSFGMLLLEMAGGRRNADPRADNSSQVYYPSWIYDKLNPVYGEIEIDSGIVIEDLEKKLCMVGLWCIQMRPSDRPSMNKVVEMLEGDVDSLQMPPKPFFSAPEPKASSLSCLTSSERELTTISEDEQ</sequence>
<evidence type="ECO:0000256" key="6">
    <source>
        <dbReference type="ARBA" id="ARBA00022741"/>
    </source>
</evidence>
<evidence type="ECO:0000256" key="10">
    <source>
        <dbReference type="ARBA" id="ARBA00023136"/>
    </source>
</evidence>
<evidence type="ECO:0000256" key="14">
    <source>
        <dbReference type="SAM" id="Phobius"/>
    </source>
</evidence>
<reference evidence="17" key="1">
    <citation type="submission" date="2021-03" db="EMBL/GenBank/DDBJ databases">
        <authorList>
            <person name="Li Z."/>
            <person name="Yang C."/>
        </authorList>
    </citation>
    <scope>NUCLEOTIDE SEQUENCE</scope>
    <source>
        <strain evidence="17">Dzin_1.0</strain>
        <tissue evidence="17">Leaf</tissue>
    </source>
</reference>
<feature type="domain" description="Protein kinase" evidence="16">
    <location>
        <begin position="398"/>
        <end position="686"/>
    </location>
</feature>
<keyword evidence="11" id="KW-0325">Glycoprotein</keyword>
<organism evidence="17 18">
    <name type="scientific">Dioscorea zingiberensis</name>
    <dbReference type="NCBI Taxonomy" id="325984"/>
    <lineage>
        <taxon>Eukaryota</taxon>
        <taxon>Viridiplantae</taxon>
        <taxon>Streptophyta</taxon>
        <taxon>Embryophyta</taxon>
        <taxon>Tracheophyta</taxon>
        <taxon>Spermatophyta</taxon>
        <taxon>Magnoliopsida</taxon>
        <taxon>Liliopsida</taxon>
        <taxon>Dioscoreales</taxon>
        <taxon>Dioscoreaceae</taxon>
        <taxon>Dioscorea</taxon>
    </lineage>
</organism>
<feature type="transmembrane region" description="Helical" evidence="14">
    <location>
        <begin position="327"/>
        <end position="359"/>
    </location>
</feature>
<dbReference type="Proteomes" id="UP001085076">
    <property type="component" value="Miscellaneous, Linkage group lg01"/>
</dbReference>
<evidence type="ECO:0000256" key="5">
    <source>
        <dbReference type="ARBA" id="ARBA00022729"/>
    </source>
</evidence>
<evidence type="ECO:0000256" key="3">
    <source>
        <dbReference type="ARBA" id="ARBA00022679"/>
    </source>
</evidence>
<keyword evidence="18" id="KW-1185">Reference proteome</keyword>
<evidence type="ECO:0000256" key="7">
    <source>
        <dbReference type="ARBA" id="ARBA00022777"/>
    </source>
</evidence>
<dbReference type="InterPro" id="IPR017441">
    <property type="entry name" value="Protein_kinase_ATP_BS"/>
</dbReference>
<dbReference type="EMBL" id="JAGGNH010000001">
    <property type="protein sequence ID" value="KAJ0989121.1"/>
    <property type="molecule type" value="Genomic_DNA"/>
</dbReference>
<keyword evidence="7" id="KW-0418">Kinase</keyword>
<dbReference type="OrthoDB" id="784097at2759"/>
<evidence type="ECO:0000256" key="11">
    <source>
        <dbReference type="ARBA" id="ARBA00023180"/>
    </source>
</evidence>
<evidence type="ECO:0000256" key="8">
    <source>
        <dbReference type="ARBA" id="ARBA00022840"/>
    </source>
</evidence>
<dbReference type="Pfam" id="PF13947">
    <property type="entry name" value="GUB_WAK_bind"/>
    <property type="match status" value="1"/>
</dbReference>
<protein>
    <recommendedName>
        <fullName evidence="16">Protein kinase domain-containing protein</fullName>
    </recommendedName>
</protein>
<evidence type="ECO:0000256" key="15">
    <source>
        <dbReference type="SAM" id="SignalP"/>
    </source>
</evidence>
<dbReference type="InterPro" id="IPR011009">
    <property type="entry name" value="Kinase-like_dom_sf"/>
</dbReference>
<dbReference type="InterPro" id="IPR025287">
    <property type="entry name" value="WAK_GUB"/>
</dbReference>
<keyword evidence="8 12" id="KW-0067">ATP-binding</keyword>
<evidence type="ECO:0000256" key="12">
    <source>
        <dbReference type="PROSITE-ProRule" id="PRU10141"/>
    </source>
</evidence>
<keyword evidence="9 14" id="KW-1133">Transmembrane helix</keyword>
<comment type="subcellular location">
    <subcellularLocation>
        <location evidence="1">Membrane</location>
        <topology evidence="1">Single-pass type I membrane protein</topology>
    </subcellularLocation>
</comment>
<dbReference type="SMART" id="SM00220">
    <property type="entry name" value="S_TKc"/>
    <property type="match status" value="1"/>
</dbReference>
<dbReference type="InterPro" id="IPR000719">
    <property type="entry name" value="Prot_kinase_dom"/>
</dbReference>
<dbReference type="PROSITE" id="PS00107">
    <property type="entry name" value="PROTEIN_KINASE_ATP"/>
    <property type="match status" value="1"/>
</dbReference>
<feature type="chain" id="PRO_5039638527" description="Protein kinase domain-containing protein" evidence="15">
    <location>
        <begin position="25"/>
        <end position="714"/>
    </location>
</feature>
<keyword evidence="2" id="KW-0723">Serine/threonine-protein kinase</keyword>
<dbReference type="GO" id="GO:0004674">
    <property type="term" value="F:protein serine/threonine kinase activity"/>
    <property type="evidence" value="ECO:0007669"/>
    <property type="project" value="UniProtKB-KW"/>
</dbReference>
<reference evidence="17" key="2">
    <citation type="journal article" date="2022" name="Hortic Res">
        <title>The genome of Dioscorea zingiberensis sheds light on the biosynthesis, origin and evolution of the medicinally important diosgenin saponins.</title>
        <authorList>
            <person name="Li Y."/>
            <person name="Tan C."/>
            <person name="Li Z."/>
            <person name="Guo J."/>
            <person name="Li S."/>
            <person name="Chen X."/>
            <person name="Wang C."/>
            <person name="Dai X."/>
            <person name="Yang H."/>
            <person name="Song W."/>
            <person name="Hou L."/>
            <person name="Xu J."/>
            <person name="Tong Z."/>
            <person name="Xu A."/>
            <person name="Yuan X."/>
            <person name="Wang W."/>
            <person name="Yang Q."/>
            <person name="Chen L."/>
            <person name="Sun Z."/>
            <person name="Wang K."/>
            <person name="Pan B."/>
            <person name="Chen J."/>
            <person name="Bao Y."/>
            <person name="Liu F."/>
            <person name="Qi X."/>
            <person name="Gang D.R."/>
            <person name="Wen J."/>
            <person name="Li J."/>
        </authorList>
    </citation>
    <scope>NUCLEOTIDE SEQUENCE</scope>
    <source>
        <strain evidence="17">Dzin_1.0</strain>
    </source>
</reference>
<dbReference type="GO" id="GO:0030247">
    <property type="term" value="F:polysaccharide binding"/>
    <property type="evidence" value="ECO:0007669"/>
    <property type="project" value="InterPro"/>
</dbReference>
<evidence type="ECO:0000259" key="16">
    <source>
        <dbReference type="PROSITE" id="PS50011"/>
    </source>
</evidence>
<dbReference type="PANTHER" id="PTHR27009">
    <property type="entry name" value="RUST RESISTANCE KINASE LR10-RELATED"/>
    <property type="match status" value="1"/>
</dbReference>
<dbReference type="InterPro" id="IPR008271">
    <property type="entry name" value="Ser/Thr_kinase_AS"/>
</dbReference>